<dbReference type="HOGENOM" id="CLU_561036_0_0_4"/>
<dbReference type="STRING" id="999541.bgla_1g31580"/>
<feature type="compositionally biased region" description="Basic and acidic residues" evidence="1">
    <location>
        <begin position="298"/>
        <end position="312"/>
    </location>
</feature>
<feature type="region of interest" description="Disordered" evidence="1">
    <location>
        <begin position="29"/>
        <end position="66"/>
    </location>
</feature>
<dbReference type="RefSeq" id="WP_013699087.1">
    <property type="nucleotide sequence ID" value="NC_015381.1"/>
</dbReference>
<evidence type="ECO:0008006" key="4">
    <source>
        <dbReference type="Google" id="ProtNLM"/>
    </source>
</evidence>
<proteinExistence type="predicted"/>
<keyword evidence="3" id="KW-1185">Reference proteome</keyword>
<evidence type="ECO:0000256" key="1">
    <source>
        <dbReference type="SAM" id="MobiDB-lite"/>
    </source>
</evidence>
<protein>
    <recommendedName>
        <fullName evidence="4">DUF2486 family protein</fullName>
    </recommendedName>
</protein>
<dbReference type="KEGG" id="bgd:bgla_1g31580"/>
<feature type="region of interest" description="Disordered" evidence="1">
    <location>
        <begin position="130"/>
        <end position="235"/>
    </location>
</feature>
<feature type="compositionally biased region" description="Pro residues" evidence="1">
    <location>
        <begin position="44"/>
        <end position="54"/>
    </location>
</feature>
<accession>F2LGB4</accession>
<dbReference type="Proteomes" id="UP000008316">
    <property type="component" value="Chromosome 1"/>
</dbReference>
<evidence type="ECO:0000313" key="3">
    <source>
        <dbReference type="Proteomes" id="UP000008316"/>
    </source>
</evidence>
<gene>
    <name evidence="2" type="ordered locus">bgla_1g31580</name>
</gene>
<dbReference type="InterPro" id="IPR018924">
    <property type="entry name" value="DUF2486"/>
</dbReference>
<feature type="region of interest" description="Disordered" evidence="1">
    <location>
        <begin position="296"/>
        <end position="316"/>
    </location>
</feature>
<dbReference type="Pfam" id="PF10667">
    <property type="entry name" value="DUF2486"/>
    <property type="match status" value="1"/>
</dbReference>
<sequence>MPDAHNEFDIPVLTDVLVPGKSVLARRPWQAADAAPPHATDLPELPPQVPPQVPPELAASGLPTLGGGAGLSTAYGAPAGAGADALPASHLAAGEPAALAPRGLVSSPATAQGAEAPAEPGFVAAEPVTVPPEFAGEPQPLPEAHEASAASEPTQAEAAFVAAEPTSTPPEFAGESQPLPEAHEASAASEPTQAEAAFVAAEPTSTPPEFAGEPQPWPASHEASTFSGPDPAEAAFVAPESGIPQEFSASPAPLVEPQSAPLESTQAEAVFLAAEPAVPQEFAAAPQPLPVEAVPAEAEARPDPRDDEHDAPDNAPLAYALDGASQEPAAASATPQGEALHRAPVSPDDLAARTESALHRVETLAPAAFAQLSPVAAETPVPARFADVEALPPAELIGAAQAEPVPPPAAPIDSRHIAERLQGRVADYLSGEGRALIDARCREAVQQHAAWLVGEVSQQVVTALAPEFERWVAEAVDEALARRGAPQSRQEH</sequence>
<reference evidence="2 3" key="1">
    <citation type="journal article" date="2011" name="J. Bacteriol.">
        <title>Complete genome sequence of Burkholderia gladioli BSR3.</title>
        <authorList>
            <person name="Seo Y.S."/>
            <person name="Lim J."/>
            <person name="Choi B.S."/>
            <person name="Kim H."/>
            <person name="Goo E."/>
            <person name="Lee B."/>
            <person name="Lim J.S."/>
            <person name="Choi I.Y."/>
            <person name="Moon J.S."/>
            <person name="Kim J."/>
            <person name="Hwang I."/>
        </authorList>
    </citation>
    <scope>NUCLEOTIDE SEQUENCE [LARGE SCALE GENOMIC DNA]</scope>
    <source>
        <strain evidence="2 3">BSR3</strain>
    </source>
</reference>
<evidence type="ECO:0000313" key="2">
    <source>
        <dbReference type="EMBL" id="AEA61765.1"/>
    </source>
</evidence>
<organism evidence="2 3">
    <name type="scientific">Burkholderia gladioli (strain BSR3)</name>
    <dbReference type="NCBI Taxonomy" id="999541"/>
    <lineage>
        <taxon>Bacteria</taxon>
        <taxon>Pseudomonadati</taxon>
        <taxon>Pseudomonadota</taxon>
        <taxon>Betaproteobacteria</taxon>
        <taxon>Burkholderiales</taxon>
        <taxon>Burkholderiaceae</taxon>
        <taxon>Burkholderia</taxon>
    </lineage>
</organism>
<dbReference type="AlphaFoldDB" id="F2LGB4"/>
<name>F2LGB4_BURGS</name>
<dbReference type="eggNOG" id="ENOG502ZRZT">
    <property type="taxonomic scope" value="Bacteria"/>
</dbReference>
<dbReference type="EMBL" id="CP002599">
    <property type="protein sequence ID" value="AEA61765.1"/>
    <property type="molecule type" value="Genomic_DNA"/>
</dbReference>